<evidence type="ECO:0000256" key="6">
    <source>
        <dbReference type="ARBA" id="ARBA00022777"/>
    </source>
</evidence>
<dbReference type="InterPro" id="IPR011006">
    <property type="entry name" value="CheY-like_superfamily"/>
</dbReference>
<proteinExistence type="predicted"/>
<dbReference type="SMART" id="SM00387">
    <property type="entry name" value="HATPase_c"/>
    <property type="match status" value="1"/>
</dbReference>
<evidence type="ECO:0000313" key="16">
    <source>
        <dbReference type="Proteomes" id="UP000235116"/>
    </source>
</evidence>
<name>A0A2K9LK92_9GAMM</name>
<dbReference type="PRINTS" id="PR00344">
    <property type="entry name" value="BCTRLSENSOR"/>
</dbReference>
<keyword evidence="8" id="KW-0902">Two-component regulatory system</keyword>
<keyword evidence="3 11" id="KW-0597">Phosphoprotein</keyword>
<keyword evidence="5" id="KW-0547">Nucleotide-binding</keyword>
<dbReference type="SMART" id="SM00448">
    <property type="entry name" value="REC"/>
    <property type="match status" value="1"/>
</dbReference>
<evidence type="ECO:0000256" key="9">
    <source>
        <dbReference type="ARBA" id="ARBA00064003"/>
    </source>
</evidence>
<dbReference type="EC" id="2.7.13.3" evidence="2"/>
<dbReference type="InterPro" id="IPR004358">
    <property type="entry name" value="Sig_transdc_His_kin-like_C"/>
</dbReference>
<dbReference type="CDD" id="cd00082">
    <property type="entry name" value="HisKA"/>
    <property type="match status" value="1"/>
</dbReference>
<dbReference type="InterPro" id="IPR003594">
    <property type="entry name" value="HATPase_dom"/>
</dbReference>
<feature type="coiled-coil region" evidence="12">
    <location>
        <begin position="211"/>
        <end position="238"/>
    </location>
</feature>
<evidence type="ECO:0000256" key="5">
    <source>
        <dbReference type="ARBA" id="ARBA00022741"/>
    </source>
</evidence>
<dbReference type="OrthoDB" id="9810730at2"/>
<evidence type="ECO:0000256" key="3">
    <source>
        <dbReference type="ARBA" id="ARBA00022553"/>
    </source>
</evidence>
<dbReference type="InterPro" id="IPR036097">
    <property type="entry name" value="HisK_dim/P_sf"/>
</dbReference>
<dbReference type="InterPro" id="IPR001789">
    <property type="entry name" value="Sig_transdc_resp-reg_receiver"/>
</dbReference>
<dbReference type="CDD" id="cd17546">
    <property type="entry name" value="REC_hyHK_CKI1_RcsC-like"/>
    <property type="match status" value="1"/>
</dbReference>
<evidence type="ECO:0000256" key="4">
    <source>
        <dbReference type="ARBA" id="ARBA00022679"/>
    </source>
</evidence>
<dbReference type="Proteomes" id="UP000235116">
    <property type="component" value="Chromosome"/>
</dbReference>
<gene>
    <name evidence="15" type="ORF">Kalk_09625</name>
</gene>
<evidence type="ECO:0000256" key="10">
    <source>
        <dbReference type="ARBA" id="ARBA00068150"/>
    </source>
</evidence>
<dbReference type="FunFam" id="3.30.565.10:FF:000010">
    <property type="entry name" value="Sensor histidine kinase RcsC"/>
    <property type="match status" value="1"/>
</dbReference>
<dbReference type="EMBL" id="CP022684">
    <property type="protein sequence ID" value="AUM12657.1"/>
    <property type="molecule type" value="Genomic_DNA"/>
</dbReference>
<evidence type="ECO:0000256" key="7">
    <source>
        <dbReference type="ARBA" id="ARBA00022840"/>
    </source>
</evidence>
<evidence type="ECO:0000259" key="13">
    <source>
        <dbReference type="PROSITE" id="PS50109"/>
    </source>
</evidence>
<dbReference type="Pfam" id="PF00072">
    <property type="entry name" value="Response_reg"/>
    <property type="match status" value="1"/>
</dbReference>
<dbReference type="InterPro" id="IPR005467">
    <property type="entry name" value="His_kinase_dom"/>
</dbReference>
<dbReference type="FunFam" id="1.10.287.130:FF:000002">
    <property type="entry name" value="Two-component osmosensing histidine kinase"/>
    <property type="match status" value="1"/>
</dbReference>
<dbReference type="GO" id="GO:0005524">
    <property type="term" value="F:ATP binding"/>
    <property type="evidence" value="ECO:0007669"/>
    <property type="project" value="UniProtKB-KW"/>
</dbReference>
<dbReference type="SMART" id="SM00388">
    <property type="entry name" value="HisKA"/>
    <property type="match status" value="1"/>
</dbReference>
<comment type="catalytic activity">
    <reaction evidence="1">
        <text>ATP + protein L-histidine = ADP + protein N-phospho-L-histidine.</text>
        <dbReference type="EC" id="2.7.13.3"/>
    </reaction>
</comment>
<sequence>MYRLDGRVFLPTRIGLLSLFLVVPLLLLLVQLLYGGDERIQSIDRKLKSIHDIRILQNVVDLAERLRDLSVIVVYDRSEELEAEYERQRQELLNAMSTLSQDASFSQDNPILELTFPRIIKQIKRVRPVLGAELYTPEVAFREHQPLVETLQQIQFRLADQGGMFGDRLDVSLNLIYLALDEFSDLTTDLGRARSYGSLYLRIGHVPSDGVDSLERIYERLELQHERLNIRANQLLKNHPDLIGKAPFKDIPWNLLQEAADTLDDQVIQSPDLDTPWRNYYRNVSQYVVTASVYRDQILSLLQSQYHLERQSAVVEQRWTMTGMALLVLVYSIIYMVDLREASGRQKERQEKEAAEAADRAKSQFLATMSHEIRTPINGVLGMVDLLSGTPLNEEQKNYLMALKSSGQTLLAVINDVLDYSKIEAGKLQIDNTMFDPRQEVNESLTLFKPLFRQRNVELNISFDKSVPNLVNCDPQRLRQILMNLVGNGLKFTEQGSVNVRLSVKSTEEKTFLYGVVRDTGIGMDNTQQAELFKQFSQADKSISRRYGGTGLGLAICQRLCHLMGGEIGVNSKRGSGTTFWFTIELHAIDESRLSGVETADLSVRQQHYRNELSGKRVLVAEDNKVNQMVIQGMLKKAGISVDVVENGKLAYEKITKHGLRYDCILMDWEMPEMDGITAARKILAWERSNQKPVSLIVALTAHVLSDYETQAMEVGMKGFLKKPIDQDALFQNLILLLKEQQTQQQ</sequence>
<dbReference type="AlphaFoldDB" id="A0A2K9LK92"/>
<dbReference type="Gene3D" id="1.10.287.130">
    <property type="match status" value="1"/>
</dbReference>
<feature type="coiled-coil region" evidence="12">
    <location>
        <begin position="75"/>
        <end position="102"/>
    </location>
</feature>
<dbReference type="InterPro" id="IPR036890">
    <property type="entry name" value="HATPase_C_sf"/>
</dbReference>
<evidence type="ECO:0000256" key="12">
    <source>
        <dbReference type="SAM" id="Coils"/>
    </source>
</evidence>
<dbReference type="CDD" id="cd16922">
    <property type="entry name" value="HATPase_EvgS-ArcB-TorS-like"/>
    <property type="match status" value="1"/>
</dbReference>
<dbReference type="InterPro" id="IPR003661">
    <property type="entry name" value="HisK_dim/P_dom"/>
</dbReference>
<dbReference type="GO" id="GO:0000155">
    <property type="term" value="F:phosphorelay sensor kinase activity"/>
    <property type="evidence" value="ECO:0007669"/>
    <property type="project" value="InterPro"/>
</dbReference>
<protein>
    <recommendedName>
        <fullName evidence="10">Sensory/regulatory protein RpfC</fullName>
        <ecNumber evidence="2">2.7.13.3</ecNumber>
    </recommendedName>
</protein>
<dbReference type="Pfam" id="PF02518">
    <property type="entry name" value="HATPase_c"/>
    <property type="match status" value="1"/>
</dbReference>
<evidence type="ECO:0000259" key="14">
    <source>
        <dbReference type="PROSITE" id="PS50110"/>
    </source>
</evidence>
<dbReference type="PROSITE" id="PS50110">
    <property type="entry name" value="RESPONSE_REGULATORY"/>
    <property type="match status" value="1"/>
</dbReference>
<evidence type="ECO:0000256" key="1">
    <source>
        <dbReference type="ARBA" id="ARBA00000085"/>
    </source>
</evidence>
<evidence type="ECO:0000256" key="11">
    <source>
        <dbReference type="PROSITE-ProRule" id="PRU00169"/>
    </source>
</evidence>
<dbReference type="KEGG" id="kak:Kalk_09625"/>
<feature type="modified residue" description="4-aspartylphosphate" evidence="11">
    <location>
        <position position="668"/>
    </location>
</feature>
<keyword evidence="6" id="KW-0418">Kinase</keyword>
<dbReference type="Gene3D" id="3.40.50.2300">
    <property type="match status" value="1"/>
</dbReference>
<dbReference type="RefSeq" id="WP_101894042.1">
    <property type="nucleotide sequence ID" value="NZ_CP022684.1"/>
</dbReference>
<evidence type="ECO:0000256" key="8">
    <source>
        <dbReference type="ARBA" id="ARBA00023012"/>
    </source>
</evidence>
<organism evidence="15 16">
    <name type="scientific">Ketobacter alkanivorans</name>
    <dbReference type="NCBI Taxonomy" id="1917421"/>
    <lineage>
        <taxon>Bacteria</taxon>
        <taxon>Pseudomonadati</taxon>
        <taxon>Pseudomonadota</taxon>
        <taxon>Gammaproteobacteria</taxon>
        <taxon>Pseudomonadales</taxon>
        <taxon>Ketobacteraceae</taxon>
        <taxon>Ketobacter</taxon>
    </lineage>
</organism>
<feature type="domain" description="Response regulatory" evidence="14">
    <location>
        <begin position="617"/>
        <end position="738"/>
    </location>
</feature>
<dbReference type="SUPFAM" id="SSF55874">
    <property type="entry name" value="ATPase domain of HSP90 chaperone/DNA topoisomerase II/histidine kinase"/>
    <property type="match status" value="1"/>
</dbReference>
<keyword evidence="12" id="KW-0175">Coiled coil</keyword>
<dbReference type="SUPFAM" id="SSF47384">
    <property type="entry name" value="Homodimeric domain of signal transducing histidine kinase"/>
    <property type="match status" value="1"/>
</dbReference>
<dbReference type="Gene3D" id="3.30.565.10">
    <property type="entry name" value="Histidine kinase-like ATPase, C-terminal domain"/>
    <property type="match status" value="1"/>
</dbReference>
<keyword evidence="4" id="KW-0808">Transferase</keyword>
<dbReference type="PANTHER" id="PTHR45339:SF1">
    <property type="entry name" value="HYBRID SIGNAL TRANSDUCTION HISTIDINE KINASE J"/>
    <property type="match status" value="1"/>
</dbReference>
<keyword evidence="7" id="KW-0067">ATP-binding</keyword>
<accession>A0A2K9LK92</accession>
<dbReference type="PANTHER" id="PTHR45339">
    <property type="entry name" value="HYBRID SIGNAL TRANSDUCTION HISTIDINE KINASE J"/>
    <property type="match status" value="1"/>
</dbReference>
<reference evidence="16" key="1">
    <citation type="submission" date="2017-08" db="EMBL/GenBank/DDBJ databases">
        <title>Direct submision.</title>
        <authorList>
            <person name="Kim S.-J."/>
            <person name="Rhee S.-K."/>
        </authorList>
    </citation>
    <scope>NUCLEOTIDE SEQUENCE [LARGE SCALE GENOMIC DNA]</scope>
    <source>
        <strain evidence="16">GI5</strain>
    </source>
</reference>
<evidence type="ECO:0000256" key="2">
    <source>
        <dbReference type="ARBA" id="ARBA00012438"/>
    </source>
</evidence>
<dbReference type="Pfam" id="PF00512">
    <property type="entry name" value="HisKA"/>
    <property type="match status" value="1"/>
</dbReference>
<evidence type="ECO:0000313" key="15">
    <source>
        <dbReference type="EMBL" id="AUM12657.1"/>
    </source>
</evidence>
<comment type="subunit">
    <text evidence="9">At low DSF concentrations, interacts with RpfF.</text>
</comment>
<dbReference type="PROSITE" id="PS50109">
    <property type="entry name" value="HIS_KIN"/>
    <property type="match status" value="1"/>
</dbReference>
<keyword evidence="16" id="KW-1185">Reference proteome</keyword>
<dbReference type="SUPFAM" id="SSF52172">
    <property type="entry name" value="CheY-like"/>
    <property type="match status" value="1"/>
</dbReference>
<feature type="domain" description="Histidine kinase" evidence="13">
    <location>
        <begin position="368"/>
        <end position="588"/>
    </location>
</feature>